<dbReference type="KEGG" id="mgg:MPLG2_3336"/>
<organism evidence="1 2">
    <name type="scientific">Micropruina glycogenica</name>
    <dbReference type="NCBI Taxonomy" id="75385"/>
    <lineage>
        <taxon>Bacteria</taxon>
        <taxon>Bacillati</taxon>
        <taxon>Actinomycetota</taxon>
        <taxon>Actinomycetes</taxon>
        <taxon>Propionibacteriales</taxon>
        <taxon>Nocardioidaceae</taxon>
        <taxon>Micropruina</taxon>
    </lineage>
</organism>
<keyword evidence="2" id="KW-1185">Reference proteome</keyword>
<evidence type="ECO:0000313" key="2">
    <source>
        <dbReference type="Proteomes" id="UP000238164"/>
    </source>
</evidence>
<dbReference type="AlphaFoldDB" id="A0A2N9JKR0"/>
<dbReference type="EMBL" id="LT985188">
    <property type="protein sequence ID" value="SPD88366.1"/>
    <property type="molecule type" value="Genomic_DNA"/>
</dbReference>
<proteinExistence type="predicted"/>
<dbReference type="Proteomes" id="UP000238164">
    <property type="component" value="Chromosome 1"/>
</dbReference>
<protein>
    <submittedName>
        <fullName evidence="1">Uncharacterized protein</fullName>
    </submittedName>
</protein>
<evidence type="ECO:0000313" key="1">
    <source>
        <dbReference type="EMBL" id="SPD88366.1"/>
    </source>
</evidence>
<name>A0A2N9JKR0_9ACTN</name>
<reference evidence="1 2" key="1">
    <citation type="submission" date="2018-02" db="EMBL/GenBank/DDBJ databases">
        <authorList>
            <person name="Cohen D.B."/>
            <person name="Kent A.D."/>
        </authorList>
    </citation>
    <scope>NUCLEOTIDE SEQUENCE [LARGE SCALE GENOMIC DNA]</scope>
    <source>
        <strain evidence="1">1</strain>
    </source>
</reference>
<sequence length="86" mass="9230">MRLTMPITAGLAAVNVRPRRVSGVEVTSVTGSTSVGTRPACRLWVPSVTPMVIARRGRETVVVPSWEIPAFAGISQRTTHQLMSDA</sequence>
<gene>
    <name evidence="1" type="ORF">MPLG2_3336</name>
</gene>
<accession>A0A2N9JKR0</accession>